<reference evidence="2" key="3">
    <citation type="submission" date="2020-12" db="EMBL/GenBank/DDBJ databases">
        <authorList>
            <person name="Mcmullen J.G."/>
        </authorList>
    </citation>
    <scope>NUCLEOTIDE SEQUENCE</scope>
    <source>
        <strain evidence="2">Dm-2019-70</strain>
    </source>
</reference>
<dbReference type="Gene3D" id="1.10.3760.10">
    <property type="entry name" value="PgpA-like"/>
    <property type="match status" value="1"/>
</dbReference>
<gene>
    <name evidence="3" type="ORF">CNR29_04785</name>
    <name evidence="2" type="ORF">JK167_08015</name>
    <name evidence="4" type="ORF">UCCLBBS449_0961</name>
</gene>
<dbReference type="CDD" id="cd06971">
    <property type="entry name" value="PgpA"/>
    <property type="match status" value="1"/>
</dbReference>
<dbReference type="InterPro" id="IPR007686">
    <property type="entry name" value="YutG/PgpA"/>
</dbReference>
<sequence>MAKPATALKQRTIDLLNQRGVNLEDIADLVIFLQKNFIKDLSPELALDSVQTVLSKREVQNAIITGIQLDIAAENHTLLEPLQTIVERDEGLYGVDETMALSIVDIYGSIGFTNYGYIDRVKPGILAKLNAHEPGIIHTFLDDLVGAIAAAAAARLAHDDQGEQDTPFK</sequence>
<evidence type="ECO:0000313" key="3">
    <source>
        <dbReference type="EMBL" id="PBQ23374.1"/>
    </source>
</evidence>
<evidence type="ECO:0000313" key="5">
    <source>
        <dbReference type="Proteomes" id="UP000217918"/>
    </source>
</evidence>
<reference evidence="2" key="4">
    <citation type="submission" date="2022-09" db="EMBL/GenBank/DDBJ databases">
        <title>Genome-inferred correspondence between phylogeny and metabolic traits in the wild Drosophila gut microbiome.</title>
        <authorList>
            <person name="Bueno E."/>
            <person name="Blow F."/>
            <person name="Douglas A.E."/>
        </authorList>
    </citation>
    <scope>NUCLEOTIDE SEQUENCE</scope>
    <source>
        <strain evidence="2">Dm-2019-70</strain>
    </source>
</reference>
<dbReference type="OrthoDB" id="9793244at2"/>
<dbReference type="EMBL" id="CP031198">
    <property type="protein sequence ID" value="QCZ52922.1"/>
    <property type="molecule type" value="Genomic_DNA"/>
</dbReference>
<dbReference type="OMA" id="RCNTFID"/>
<dbReference type="SUPFAM" id="SSF101307">
    <property type="entry name" value="YutG-like"/>
    <property type="match status" value="1"/>
</dbReference>
<dbReference type="RefSeq" id="WP_011667912.1">
    <property type="nucleotide sequence ID" value="NZ_BBOW01000071.1"/>
</dbReference>
<dbReference type="GO" id="GO:0006629">
    <property type="term" value="P:lipid metabolic process"/>
    <property type="evidence" value="ECO:0007669"/>
    <property type="project" value="InterPro"/>
</dbReference>
<evidence type="ECO:0000313" key="2">
    <source>
        <dbReference type="EMBL" id="MBS1010769.1"/>
    </source>
</evidence>
<organism evidence="3 5">
    <name type="scientific">Levilactobacillus brevis</name>
    <name type="common">Lactobacillus brevis</name>
    <dbReference type="NCBI Taxonomy" id="1580"/>
    <lineage>
        <taxon>Bacteria</taxon>
        <taxon>Bacillati</taxon>
        <taxon>Bacillota</taxon>
        <taxon>Bacilli</taxon>
        <taxon>Lactobacillales</taxon>
        <taxon>Lactobacillaceae</taxon>
        <taxon>Levilactobacillus</taxon>
    </lineage>
</organism>
<dbReference type="Proteomes" id="UP000676478">
    <property type="component" value="Unassembled WGS sequence"/>
</dbReference>
<evidence type="ECO:0000313" key="4">
    <source>
        <dbReference type="EMBL" id="QCZ52922.1"/>
    </source>
</evidence>
<dbReference type="GeneID" id="56992682"/>
<accession>A0A0C1PVA8</accession>
<proteinExistence type="predicted"/>
<evidence type="ECO:0000259" key="1">
    <source>
        <dbReference type="Pfam" id="PF04608"/>
    </source>
</evidence>
<dbReference type="PIRSF" id="PIRSF019587">
    <property type="entry name" value="PGPase"/>
    <property type="match status" value="1"/>
</dbReference>
<dbReference type="AlphaFoldDB" id="A0A0C1PVA8"/>
<dbReference type="InterPro" id="IPR036681">
    <property type="entry name" value="PgpA-like_sf"/>
</dbReference>
<dbReference type="Proteomes" id="UP000217918">
    <property type="component" value="Unassembled WGS sequence"/>
</dbReference>
<reference evidence="3 5" key="1">
    <citation type="submission" date="2017-09" db="EMBL/GenBank/DDBJ databases">
        <title>Genome sequence of Lactobacillus brevis D7.</title>
        <authorList>
            <person name="Kwon M.-S."/>
            <person name="Lim S.K."/>
            <person name="Choi H.-J."/>
        </authorList>
    </citation>
    <scope>NUCLEOTIDE SEQUENCE [LARGE SCALE GENOMIC DNA]</scope>
    <source>
        <strain evidence="3 5">D7</strain>
    </source>
</reference>
<evidence type="ECO:0000313" key="6">
    <source>
        <dbReference type="Proteomes" id="UP000307074"/>
    </source>
</evidence>
<reference evidence="4 6" key="2">
    <citation type="submission" date="2018-07" db="EMBL/GenBank/DDBJ databases">
        <authorList>
            <person name="Feyereisen M."/>
        </authorList>
    </citation>
    <scope>NUCLEOTIDE SEQUENCE [LARGE SCALE GENOMIC DNA]</scope>
    <source>
        <strain evidence="4 6">UCCLBBS449</strain>
    </source>
</reference>
<name>A0A0C1PVA8_LEVBR</name>
<dbReference type="Pfam" id="PF04608">
    <property type="entry name" value="PgpA"/>
    <property type="match status" value="1"/>
</dbReference>
<protein>
    <submittedName>
        <fullName evidence="3 4">Phosphatidylglycerophosphatase A</fullName>
    </submittedName>
</protein>
<feature type="domain" description="YutG/PgpA" evidence="1">
    <location>
        <begin position="26"/>
        <end position="158"/>
    </location>
</feature>
<dbReference type="EMBL" id="JAERKF010000009">
    <property type="protein sequence ID" value="MBS1010769.1"/>
    <property type="molecule type" value="Genomic_DNA"/>
</dbReference>
<dbReference type="EMBL" id="NVYO01000001">
    <property type="protein sequence ID" value="PBQ23374.1"/>
    <property type="molecule type" value="Genomic_DNA"/>
</dbReference>
<dbReference type="Proteomes" id="UP000307074">
    <property type="component" value="Chromosome"/>
</dbReference>
<dbReference type="InterPro" id="IPR026038">
    <property type="entry name" value="Put_PGPase"/>
</dbReference>
<dbReference type="GO" id="GO:0008962">
    <property type="term" value="F:phosphatidylglycerophosphatase activity"/>
    <property type="evidence" value="ECO:0007669"/>
    <property type="project" value="InterPro"/>
</dbReference>